<evidence type="ECO:0000256" key="6">
    <source>
        <dbReference type="ARBA" id="ARBA00023004"/>
    </source>
</evidence>
<feature type="binding site" description="axial binding residue" evidence="8">
    <location>
        <position position="459"/>
    </location>
    <ligand>
        <name>heme</name>
        <dbReference type="ChEBI" id="CHEBI:30413"/>
    </ligand>
    <ligandPart>
        <name>Fe</name>
        <dbReference type="ChEBI" id="CHEBI:18248"/>
    </ligandPart>
</feature>
<gene>
    <name evidence="10" type="ORF">SNE40_003515</name>
</gene>
<dbReference type="SUPFAM" id="SSF48264">
    <property type="entry name" value="Cytochrome P450"/>
    <property type="match status" value="1"/>
</dbReference>
<dbReference type="PROSITE" id="PS00086">
    <property type="entry name" value="CYTOCHROME_P450"/>
    <property type="match status" value="1"/>
</dbReference>
<evidence type="ECO:0000256" key="4">
    <source>
        <dbReference type="ARBA" id="ARBA00022723"/>
    </source>
</evidence>
<comment type="cofactor">
    <cofactor evidence="1 8">
        <name>heme</name>
        <dbReference type="ChEBI" id="CHEBI:30413"/>
    </cofactor>
</comment>
<dbReference type="Pfam" id="PF00067">
    <property type="entry name" value="p450"/>
    <property type="match status" value="1"/>
</dbReference>
<evidence type="ECO:0000256" key="8">
    <source>
        <dbReference type="PIRSR" id="PIRSR602401-1"/>
    </source>
</evidence>
<dbReference type="CDD" id="cd11054">
    <property type="entry name" value="CYP24A1-like"/>
    <property type="match status" value="1"/>
</dbReference>
<dbReference type="InterPro" id="IPR050479">
    <property type="entry name" value="CYP11_CYP27_families"/>
</dbReference>
<evidence type="ECO:0008006" key="12">
    <source>
        <dbReference type="Google" id="ProtNLM"/>
    </source>
</evidence>
<dbReference type="Gene3D" id="1.10.630.10">
    <property type="entry name" value="Cytochrome P450"/>
    <property type="match status" value="1"/>
</dbReference>
<evidence type="ECO:0000256" key="2">
    <source>
        <dbReference type="ARBA" id="ARBA00010617"/>
    </source>
</evidence>
<organism evidence="10 11">
    <name type="scientific">Patella caerulea</name>
    <name type="common">Rayed Mediterranean limpet</name>
    <dbReference type="NCBI Taxonomy" id="87958"/>
    <lineage>
        <taxon>Eukaryota</taxon>
        <taxon>Metazoa</taxon>
        <taxon>Spiralia</taxon>
        <taxon>Lophotrochozoa</taxon>
        <taxon>Mollusca</taxon>
        <taxon>Gastropoda</taxon>
        <taxon>Patellogastropoda</taxon>
        <taxon>Patelloidea</taxon>
        <taxon>Patellidae</taxon>
        <taxon>Patella</taxon>
    </lineage>
</organism>
<protein>
    <recommendedName>
        <fullName evidence="12">Cytochrome P450</fullName>
    </recommendedName>
</protein>
<keyword evidence="4 8" id="KW-0479">Metal-binding</keyword>
<sequence>MKAVRNFVAGGQKILSRHGHSDSLSLHDLKIVPELPNLSKQMAHMASNPTSSIPGPASLPLIGALWQYLPGGRFYGLDFNESVRRLQSLYGDIVREEIVPGFTVIRLYNPEHFVDVYKAEGDLPTRALFGMLKRYNQLYNQDVQGLLTSQGQAWQQMRREIQQEISSPRAARAYVKNQMSVADEFLERLTGLRDEDGTVTDFLPEIYKYVTEAIGIVCFDGRLGVMDPDNTEGQQFIEAVSTSLTLTQKELSSIPLYKIINTSMFNKYCRAMNTIKNLSEKYMDAAFKRPFEDDDSLNLVQHLTYKSKLSYREVFTFLSEIFFGGIDSTGHCLAFSLHALSRHPEVQEKVYDEIKSLSPRDINNGALDHTSYLRAFLKETLRMYPVAPGLGRTTSKATTIAGYHIPAQTNIVLHYDMAGKNGQYIAEPDSFKPERWLRPNKTNTFPYITVPFGFGPRSCPARRLASQEVSLILIKILQRFEIAESKTDLPIKMQFLNAPAEPLSYTFKERQT</sequence>
<dbReference type="InterPro" id="IPR002401">
    <property type="entry name" value="Cyt_P450_E_grp-I"/>
</dbReference>
<keyword evidence="6 8" id="KW-0408">Iron</keyword>
<name>A0AAN8Q0X4_PATCE</name>
<evidence type="ECO:0000256" key="3">
    <source>
        <dbReference type="ARBA" id="ARBA00022617"/>
    </source>
</evidence>
<dbReference type="InterPro" id="IPR036396">
    <property type="entry name" value="Cyt_P450_sf"/>
</dbReference>
<dbReference type="GO" id="GO:0016705">
    <property type="term" value="F:oxidoreductase activity, acting on paired donors, with incorporation or reduction of molecular oxygen"/>
    <property type="evidence" value="ECO:0007669"/>
    <property type="project" value="InterPro"/>
</dbReference>
<accession>A0AAN8Q0X4</accession>
<keyword evidence="11" id="KW-1185">Reference proteome</keyword>
<dbReference type="GO" id="GO:0020037">
    <property type="term" value="F:heme binding"/>
    <property type="evidence" value="ECO:0007669"/>
    <property type="project" value="InterPro"/>
</dbReference>
<keyword evidence="7 9" id="KW-0503">Monooxygenase</keyword>
<dbReference type="PRINTS" id="PR00463">
    <property type="entry name" value="EP450I"/>
</dbReference>
<dbReference type="Proteomes" id="UP001347796">
    <property type="component" value="Unassembled WGS sequence"/>
</dbReference>
<dbReference type="AlphaFoldDB" id="A0AAN8Q0X4"/>
<dbReference type="GO" id="GO:0004497">
    <property type="term" value="F:monooxygenase activity"/>
    <property type="evidence" value="ECO:0007669"/>
    <property type="project" value="UniProtKB-KW"/>
</dbReference>
<evidence type="ECO:0000256" key="1">
    <source>
        <dbReference type="ARBA" id="ARBA00001971"/>
    </source>
</evidence>
<dbReference type="InterPro" id="IPR017972">
    <property type="entry name" value="Cyt_P450_CS"/>
</dbReference>
<dbReference type="InterPro" id="IPR001128">
    <property type="entry name" value="Cyt_P450"/>
</dbReference>
<evidence type="ECO:0000256" key="7">
    <source>
        <dbReference type="ARBA" id="ARBA00023033"/>
    </source>
</evidence>
<keyword evidence="5 9" id="KW-0560">Oxidoreductase</keyword>
<dbReference type="GO" id="GO:0005506">
    <property type="term" value="F:iron ion binding"/>
    <property type="evidence" value="ECO:0007669"/>
    <property type="project" value="InterPro"/>
</dbReference>
<keyword evidence="3 8" id="KW-0349">Heme</keyword>
<dbReference type="PANTHER" id="PTHR24279">
    <property type="entry name" value="CYTOCHROME P450"/>
    <property type="match status" value="1"/>
</dbReference>
<comment type="similarity">
    <text evidence="2 9">Belongs to the cytochrome P450 family.</text>
</comment>
<reference evidence="10 11" key="1">
    <citation type="submission" date="2024-01" db="EMBL/GenBank/DDBJ databases">
        <title>The genome of the rayed Mediterranean limpet Patella caerulea (Linnaeus, 1758).</title>
        <authorList>
            <person name="Anh-Thu Weber A."/>
            <person name="Halstead-Nussloch G."/>
        </authorList>
    </citation>
    <scope>NUCLEOTIDE SEQUENCE [LARGE SCALE GENOMIC DNA]</scope>
    <source>
        <strain evidence="10">AATW-2023a</strain>
        <tissue evidence="10">Whole specimen</tissue>
    </source>
</reference>
<evidence type="ECO:0000256" key="5">
    <source>
        <dbReference type="ARBA" id="ARBA00023002"/>
    </source>
</evidence>
<evidence type="ECO:0000313" key="10">
    <source>
        <dbReference type="EMBL" id="KAK6191944.1"/>
    </source>
</evidence>
<dbReference type="PANTHER" id="PTHR24279:SF120">
    <property type="entry name" value="CYTOCHROME P450"/>
    <property type="match status" value="1"/>
</dbReference>
<dbReference type="EMBL" id="JAZGQO010000002">
    <property type="protein sequence ID" value="KAK6191944.1"/>
    <property type="molecule type" value="Genomic_DNA"/>
</dbReference>
<evidence type="ECO:0000313" key="11">
    <source>
        <dbReference type="Proteomes" id="UP001347796"/>
    </source>
</evidence>
<evidence type="ECO:0000256" key="9">
    <source>
        <dbReference type="RuleBase" id="RU000461"/>
    </source>
</evidence>
<dbReference type="PRINTS" id="PR00385">
    <property type="entry name" value="P450"/>
</dbReference>
<proteinExistence type="inferred from homology"/>
<comment type="caution">
    <text evidence="10">The sequence shown here is derived from an EMBL/GenBank/DDBJ whole genome shotgun (WGS) entry which is preliminary data.</text>
</comment>